<evidence type="ECO:0000313" key="3">
    <source>
        <dbReference type="Proteomes" id="UP001164390"/>
    </source>
</evidence>
<sequence length="160" mass="16465">MRIARGVAAVTCAIAIALAASACSGDDDEGDDEPTEAAPTAVDRLSDIPDAILVIKPGSQGAPKTYRTAKVDSANPSASGKAVDVNFEGGPDLCSIFTGYATHETDSTIEVTVIIGEQAGCTGDPTRRTTVLNVDEPVGDRDIVISKYSQDSLPIENPSA</sequence>
<feature type="signal peptide" evidence="1">
    <location>
        <begin position="1"/>
        <end position="22"/>
    </location>
</feature>
<evidence type="ECO:0008006" key="4">
    <source>
        <dbReference type="Google" id="ProtNLM"/>
    </source>
</evidence>
<protein>
    <recommendedName>
        <fullName evidence="4">Lipoprotein</fullName>
    </recommendedName>
</protein>
<organism evidence="2 3">
    <name type="scientific">Solicola gregarius</name>
    <dbReference type="NCBI Taxonomy" id="2908642"/>
    <lineage>
        <taxon>Bacteria</taxon>
        <taxon>Bacillati</taxon>
        <taxon>Actinomycetota</taxon>
        <taxon>Actinomycetes</taxon>
        <taxon>Propionibacteriales</taxon>
        <taxon>Nocardioidaceae</taxon>
        <taxon>Solicola</taxon>
    </lineage>
</organism>
<dbReference type="Proteomes" id="UP001164390">
    <property type="component" value="Chromosome"/>
</dbReference>
<evidence type="ECO:0000313" key="2">
    <source>
        <dbReference type="EMBL" id="UYM04988.1"/>
    </source>
</evidence>
<keyword evidence="1" id="KW-0732">Signal</keyword>
<name>A0AA46TI81_9ACTN</name>
<reference evidence="2" key="1">
    <citation type="submission" date="2022-01" db="EMBL/GenBank/DDBJ databases">
        <title>Nocardioidaceae gen. sp. A5X3R13.</title>
        <authorList>
            <person name="Lopez Marin M.A."/>
            <person name="Uhlik O."/>
        </authorList>
    </citation>
    <scope>NUCLEOTIDE SEQUENCE</scope>
    <source>
        <strain evidence="2">A5X3R13</strain>
    </source>
</reference>
<proteinExistence type="predicted"/>
<gene>
    <name evidence="2" type="ORF">L0C25_21085</name>
</gene>
<evidence type="ECO:0000256" key="1">
    <source>
        <dbReference type="SAM" id="SignalP"/>
    </source>
</evidence>
<dbReference type="PROSITE" id="PS51257">
    <property type="entry name" value="PROKAR_LIPOPROTEIN"/>
    <property type="match status" value="1"/>
</dbReference>
<keyword evidence="3" id="KW-1185">Reference proteome</keyword>
<dbReference type="RefSeq" id="WP_271633752.1">
    <property type="nucleotide sequence ID" value="NZ_CP094970.1"/>
</dbReference>
<dbReference type="EMBL" id="CP094970">
    <property type="protein sequence ID" value="UYM04988.1"/>
    <property type="molecule type" value="Genomic_DNA"/>
</dbReference>
<accession>A0AA46TI81</accession>
<dbReference type="KEGG" id="sgrg:L0C25_21085"/>
<dbReference type="AlphaFoldDB" id="A0AA46TI81"/>
<feature type="chain" id="PRO_5041318253" description="Lipoprotein" evidence="1">
    <location>
        <begin position="23"/>
        <end position="160"/>
    </location>
</feature>